<evidence type="ECO:0000313" key="5">
    <source>
        <dbReference type="Proteomes" id="UP000659654"/>
    </source>
</evidence>
<evidence type="ECO:0000256" key="1">
    <source>
        <dbReference type="SAM" id="MobiDB-lite"/>
    </source>
</evidence>
<evidence type="ECO:0000259" key="2">
    <source>
        <dbReference type="SMART" id="SM00950"/>
    </source>
</evidence>
<dbReference type="WBParaSite" id="BXY_1715500.1">
    <property type="protein sequence ID" value="BXY_1715500.1"/>
    <property type="gene ID" value="BXY_1715500"/>
</dbReference>
<dbReference type="InterPro" id="IPR036397">
    <property type="entry name" value="RNaseH_sf"/>
</dbReference>
<dbReference type="Proteomes" id="UP000582659">
    <property type="component" value="Unassembled WGS sequence"/>
</dbReference>
<accession>A0A1I7SVS7</accession>
<proteinExistence type="predicted"/>
<dbReference type="GO" id="GO:0003676">
    <property type="term" value="F:nucleic acid binding"/>
    <property type="evidence" value="ECO:0007669"/>
    <property type="project" value="InterPro"/>
</dbReference>
<name>A0A1I7SVS7_BURXY</name>
<keyword evidence="5" id="KW-1185">Reference proteome</keyword>
<dbReference type="InterPro" id="IPR012337">
    <property type="entry name" value="RNaseH-like_sf"/>
</dbReference>
<dbReference type="Proteomes" id="UP000659654">
    <property type="component" value="Unassembled WGS sequence"/>
</dbReference>
<protein>
    <submittedName>
        <fullName evidence="3">(pine wood nematode) hypothetical protein</fullName>
    </submittedName>
    <submittedName>
        <fullName evidence="6">Piwi domain-containing protein</fullName>
    </submittedName>
</protein>
<reference evidence="6" key="1">
    <citation type="submission" date="2016-11" db="UniProtKB">
        <authorList>
            <consortium name="WormBaseParasite"/>
        </authorList>
    </citation>
    <scope>IDENTIFICATION</scope>
</reference>
<feature type="region of interest" description="Disordered" evidence="1">
    <location>
        <begin position="1"/>
        <end position="26"/>
    </location>
</feature>
<evidence type="ECO:0000313" key="3">
    <source>
        <dbReference type="EMBL" id="CAD5215887.1"/>
    </source>
</evidence>
<dbReference type="InterPro" id="IPR003165">
    <property type="entry name" value="Piwi"/>
</dbReference>
<dbReference type="Gene3D" id="3.30.420.10">
    <property type="entry name" value="Ribonuclease H-like superfamily/Ribonuclease H"/>
    <property type="match status" value="1"/>
</dbReference>
<dbReference type="SMART" id="SM00950">
    <property type="entry name" value="Piwi"/>
    <property type="match status" value="1"/>
</dbReference>
<dbReference type="AlphaFoldDB" id="A0A1I7SVS7"/>
<evidence type="ECO:0000313" key="6">
    <source>
        <dbReference type="WBParaSite" id="BXY_1715500.1"/>
    </source>
</evidence>
<dbReference type="OrthoDB" id="10474437at2759"/>
<reference evidence="3" key="2">
    <citation type="submission" date="2020-09" db="EMBL/GenBank/DDBJ databases">
        <authorList>
            <person name="Kikuchi T."/>
        </authorList>
    </citation>
    <scope>NUCLEOTIDE SEQUENCE</scope>
    <source>
        <strain evidence="3">Ka4C1</strain>
    </source>
</reference>
<dbReference type="SUPFAM" id="SSF53098">
    <property type="entry name" value="Ribonuclease H-like"/>
    <property type="match status" value="1"/>
</dbReference>
<dbReference type="EMBL" id="CAJFCV020000002">
    <property type="protein sequence ID" value="CAG9098198.1"/>
    <property type="molecule type" value="Genomic_DNA"/>
</dbReference>
<sequence>MALDLTGEDPRMSSDVVPSSRKDEEEQKYELRYEKEFDSISNLFELKCLDSKQEVRRYNFTVCNKNGDDLMKQICQGLSSAERTDLIRSLFNEYVRSSGTLFGKCGRDFIVYNNEESFYTLNPLNMTGDDEVDIPASSLTSKLFQNDKDGVICNSRFVQTIDSKVDQREYLKFLNVLVLQNFWDTCDSNMLIKGNEVLFLQSEPSKNPNIFSCLSGFRSDVIPIDEGRFFLRLSPLIQYFLVEDTVFGIVAAISKHDDFDDKFLEWFRDHRGFLNNIFEDKNAINFITEERIIIKEICRKSAEEVMHDETDSVYDFYKSEGVVVEKRLPVIRDCNGNYHPMDFVQLAPFQTYNKQLDHFVNVKRRERTELIIFDQVVEKTILFKKRVLSEIGYLTKYKFKITQRLPRKVGIMLFPTIKMATEIIHVDRNDLQFQIKSEKIEFIKKGYKPDFKWALVNLDGGFDEKQIKILSSFLFFNNKSAIPPRILNYQVTGQPCALVDRIFEDVKNYDFVMYSDGRQKQLNQTMGYYECLKGIPVLAVDPKLVIKRPEAHRKWKVPMKFIVNTKLGGVNFNLHYPKTETSVESMANHNEIFDFKINRMFIGIDVRTVDANLHVISLAYTINNIFQLKGTYCYEDFRTSSCFHFLLKKAINEYQGTKHEGEDQAPHEVVITVIEELKDRVSEILKDIVDSKFTLISVVLGSNYNFLKYKTSAVEKGTVFENLPQGCFIQMPENPAEPKFFLRTAIAANKREEGRMLPWDEYTIVRSDVEVDLRVMGYMMFHFCALDPTELKMIRVPFFLKAAQRYALKGYNNYKCARYLISNGIISSNRNPFDQDLDPSTRSMNLTYLLKPRLDTYFCCDTKKE</sequence>
<dbReference type="Proteomes" id="UP000095284">
    <property type="component" value="Unplaced"/>
</dbReference>
<gene>
    <name evidence="3" type="ORF">BXYJ_LOCUS4254</name>
</gene>
<organism evidence="4 6">
    <name type="scientific">Bursaphelenchus xylophilus</name>
    <name type="common">Pinewood nematode worm</name>
    <name type="synonym">Aphelenchoides xylophilus</name>
    <dbReference type="NCBI Taxonomy" id="6326"/>
    <lineage>
        <taxon>Eukaryota</taxon>
        <taxon>Metazoa</taxon>
        <taxon>Ecdysozoa</taxon>
        <taxon>Nematoda</taxon>
        <taxon>Chromadorea</taxon>
        <taxon>Rhabditida</taxon>
        <taxon>Tylenchina</taxon>
        <taxon>Tylenchomorpha</taxon>
        <taxon>Aphelenchoidea</taxon>
        <taxon>Aphelenchoididae</taxon>
        <taxon>Bursaphelenchus</taxon>
    </lineage>
</organism>
<feature type="domain" description="Piwi" evidence="2">
    <location>
        <begin position="508"/>
        <end position="815"/>
    </location>
</feature>
<dbReference type="EMBL" id="CAJFDI010000002">
    <property type="protein sequence ID" value="CAD5215887.1"/>
    <property type="molecule type" value="Genomic_DNA"/>
</dbReference>
<evidence type="ECO:0000313" key="4">
    <source>
        <dbReference type="Proteomes" id="UP000095284"/>
    </source>
</evidence>